<reference evidence="10" key="1">
    <citation type="submission" date="2011-07" db="EMBL/GenBank/DDBJ databases">
        <title>Complete genome sequence of Acetobacterium woodii.</title>
        <authorList>
            <person name="Poehlein A."/>
            <person name="Schmidt S."/>
            <person name="Kaster A.-K."/>
            <person name="Goenrich M."/>
            <person name="Vollmers J."/>
            <person name="Thuermer A."/>
            <person name="Gottschalk G."/>
            <person name="Thauer R.K."/>
            <person name="Daniel R."/>
            <person name="Mueller V."/>
        </authorList>
    </citation>
    <scope>NUCLEOTIDE SEQUENCE [LARGE SCALE GENOMIC DNA]</scope>
    <source>
        <strain evidence="10">ATCC 29683 / DSM 1030 / JCM 2381 / KCTC 1655 / WB1</strain>
    </source>
</reference>
<evidence type="ECO:0000256" key="2">
    <source>
        <dbReference type="ARBA" id="ARBA00010792"/>
    </source>
</evidence>
<proteinExistence type="inferred from homology"/>
<reference evidence="9 10" key="2">
    <citation type="journal article" date="2012" name="PLoS ONE">
        <title>An ancient pathway combining carbon dioxide fixation with the generation and utilization of a sodium ion gradient for ATP synthesis.</title>
        <authorList>
            <person name="Poehlein A."/>
            <person name="Schmidt S."/>
            <person name="Kaster A.K."/>
            <person name="Goenrich M."/>
            <person name="Vollmers J."/>
            <person name="Thurmer A."/>
            <person name="Bertsch J."/>
            <person name="Schuchmann K."/>
            <person name="Voigt B."/>
            <person name="Hecker M."/>
            <person name="Daniel R."/>
            <person name="Thauer R.K."/>
            <person name="Gottschalk G."/>
            <person name="Muller V."/>
        </authorList>
    </citation>
    <scope>NUCLEOTIDE SEQUENCE [LARGE SCALE GENOMIC DNA]</scope>
    <source>
        <strain evidence="10">ATCC 29683 / DSM 1030 / JCM 2381 / KCTC 1655 / WB1</strain>
    </source>
</reference>
<organism evidence="9 10">
    <name type="scientific">Acetobacterium woodii (strain ATCC 29683 / DSM 1030 / JCM 2381 / KCTC 1655 / WB1)</name>
    <dbReference type="NCBI Taxonomy" id="931626"/>
    <lineage>
        <taxon>Bacteria</taxon>
        <taxon>Bacillati</taxon>
        <taxon>Bacillota</taxon>
        <taxon>Clostridia</taxon>
        <taxon>Eubacteriales</taxon>
        <taxon>Eubacteriaceae</taxon>
        <taxon>Acetobacterium</taxon>
    </lineage>
</organism>
<dbReference type="eggNOG" id="COG0586">
    <property type="taxonomic scope" value="Bacteria"/>
</dbReference>
<keyword evidence="6 7" id="KW-0472">Membrane</keyword>
<dbReference type="EMBL" id="CP002987">
    <property type="protein sequence ID" value="AFA49486.1"/>
    <property type="molecule type" value="Genomic_DNA"/>
</dbReference>
<evidence type="ECO:0000256" key="3">
    <source>
        <dbReference type="ARBA" id="ARBA00022475"/>
    </source>
</evidence>
<dbReference type="InterPro" id="IPR032816">
    <property type="entry name" value="VTT_dom"/>
</dbReference>
<feature type="transmembrane region" description="Helical" evidence="7">
    <location>
        <begin position="188"/>
        <end position="206"/>
    </location>
</feature>
<keyword evidence="3 7" id="KW-1003">Cell membrane</keyword>
<protein>
    <submittedName>
        <fullName evidence="9">Membrane protein, DedA family</fullName>
    </submittedName>
</protein>
<feature type="transmembrane region" description="Helical" evidence="7">
    <location>
        <begin position="154"/>
        <end position="176"/>
    </location>
</feature>
<dbReference type="NCBIfam" id="NF008102">
    <property type="entry name" value="PRK10847.1"/>
    <property type="match status" value="1"/>
</dbReference>
<sequence length="221" mass="24835">MDILVYITNFILHLDKSLVGIMQCYGVWTYLLLFLIVFCETGLVITPFLPGDSLIFASGALAAMNSLNSVTFFTVFFMAAIIGDTVNYHIGKNIGKIILAKENIRFIRKDHVDKANEFYKKHGSMTIAIGRFIPIIRTFVPFLAGIGEMNYLKFVGYNILGGLLWVTLFLSGGYFFGNLPLIKDNFSFVLIAIIAISIIPGIIALIRERKNMKNHHELNKT</sequence>
<keyword evidence="5 7" id="KW-1133">Transmembrane helix</keyword>
<evidence type="ECO:0000256" key="1">
    <source>
        <dbReference type="ARBA" id="ARBA00004651"/>
    </source>
</evidence>
<gene>
    <name evidence="9" type="ordered locus">Awo_c27330</name>
</gene>
<comment type="similarity">
    <text evidence="2 7">Belongs to the DedA family.</text>
</comment>
<name>H6LFJ9_ACEWD</name>
<keyword evidence="4 7" id="KW-0812">Transmembrane</keyword>
<dbReference type="InterPro" id="IPR058127">
    <property type="entry name" value="DedA"/>
</dbReference>
<accession>H6LFJ9</accession>
<keyword evidence="10" id="KW-1185">Reference proteome</keyword>
<evidence type="ECO:0000256" key="5">
    <source>
        <dbReference type="ARBA" id="ARBA00022989"/>
    </source>
</evidence>
<dbReference type="InterPro" id="IPR032818">
    <property type="entry name" value="DedA-like"/>
</dbReference>
<dbReference type="OrthoDB" id="9813426at2"/>
<dbReference type="PANTHER" id="PTHR30353">
    <property type="entry name" value="INNER MEMBRANE PROTEIN DEDA-RELATED"/>
    <property type="match status" value="1"/>
</dbReference>
<dbReference type="KEGG" id="awo:Awo_c27330"/>
<evidence type="ECO:0000259" key="8">
    <source>
        <dbReference type="Pfam" id="PF09335"/>
    </source>
</evidence>
<dbReference type="Pfam" id="PF09335">
    <property type="entry name" value="VTT_dom"/>
    <property type="match status" value="1"/>
</dbReference>
<dbReference type="RefSeq" id="WP_014357084.1">
    <property type="nucleotide sequence ID" value="NC_016894.1"/>
</dbReference>
<feature type="transmembrane region" description="Helical" evidence="7">
    <location>
        <begin position="61"/>
        <end position="82"/>
    </location>
</feature>
<evidence type="ECO:0000256" key="7">
    <source>
        <dbReference type="RuleBase" id="RU367016"/>
    </source>
</evidence>
<feature type="domain" description="VTT" evidence="8">
    <location>
        <begin position="49"/>
        <end position="174"/>
    </location>
</feature>
<evidence type="ECO:0000256" key="6">
    <source>
        <dbReference type="ARBA" id="ARBA00023136"/>
    </source>
</evidence>
<dbReference type="Proteomes" id="UP000007177">
    <property type="component" value="Chromosome"/>
</dbReference>
<dbReference type="AlphaFoldDB" id="H6LFJ9"/>
<comment type="subcellular location">
    <subcellularLocation>
        <location evidence="1 7">Cell membrane</location>
        <topology evidence="1 7">Multi-pass membrane protein</topology>
    </subcellularLocation>
</comment>
<dbReference type="HOGENOM" id="CLU_044208_6_1_9"/>
<evidence type="ECO:0000313" key="10">
    <source>
        <dbReference type="Proteomes" id="UP000007177"/>
    </source>
</evidence>
<evidence type="ECO:0000256" key="4">
    <source>
        <dbReference type="ARBA" id="ARBA00022692"/>
    </source>
</evidence>
<dbReference type="GO" id="GO:0005886">
    <property type="term" value="C:plasma membrane"/>
    <property type="evidence" value="ECO:0007669"/>
    <property type="project" value="UniProtKB-SubCell"/>
</dbReference>
<feature type="transmembrane region" description="Helical" evidence="7">
    <location>
        <begin position="27"/>
        <end position="49"/>
    </location>
</feature>
<dbReference type="STRING" id="931626.Awo_c27330"/>
<dbReference type="PANTHER" id="PTHR30353:SF0">
    <property type="entry name" value="TRANSMEMBRANE PROTEIN"/>
    <property type="match status" value="1"/>
</dbReference>
<evidence type="ECO:0000313" key="9">
    <source>
        <dbReference type="EMBL" id="AFA49486.1"/>
    </source>
</evidence>